<keyword evidence="5" id="KW-1185">Reference proteome</keyword>
<evidence type="ECO:0000256" key="3">
    <source>
        <dbReference type="SAM" id="MobiDB-lite"/>
    </source>
</evidence>
<dbReference type="Pfam" id="PF04503">
    <property type="entry name" value="SSDP"/>
    <property type="match status" value="1"/>
</dbReference>
<dbReference type="OMA" id="RIPNQFW"/>
<dbReference type="PANTHER" id="PTHR12610">
    <property type="entry name" value="SINGLE STRANDED DNA BINDING PROTEIN"/>
    <property type="match status" value="1"/>
</dbReference>
<comment type="subcellular location">
    <subcellularLocation>
        <location evidence="1">Nucleus</location>
    </subcellularLocation>
</comment>
<feature type="region of interest" description="Disordered" evidence="3">
    <location>
        <begin position="1"/>
        <end position="81"/>
    </location>
</feature>
<evidence type="ECO:0000256" key="1">
    <source>
        <dbReference type="ARBA" id="ARBA00004123"/>
    </source>
</evidence>
<feature type="compositionally biased region" description="Low complexity" evidence="3">
    <location>
        <begin position="1"/>
        <end position="22"/>
    </location>
</feature>
<feature type="non-terminal residue" evidence="4">
    <location>
        <position position="81"/>
    </location>
</feature>
<dbReference type="GO" id="GO:0005634">
    <property type="term" value="C:nucleus"/>
    <property type="evidence" value="ECO:0007669"/>
    <property type="project" value="UniProtKB-SubCell"/>
</dbReference>
<reference evidence="4 5" key="1">
    <citation type="journal article" date="2018" name="Nat. Ecol. Evol.">
        <title>Shark genomes provide insights into elasmobranch evolution and the origin of vertebrates.</title>
        <authorList>
            <person name="Hara Y"/>
            <person name="Yamaguchi K"/>
            <person name="Onimaru K"/>
            <person name="Kadota M"/>
            <person name="Koyanagi M"/>
            <person name="Keeley SD"/>
            <person name="Tatsumi K"/>
            <person name="Tanaka K"/>
            <person name="Motone F"/>
            <person name="Kageyama Y"/>
            <person name="Nozu R"/>
            <person name="Adachi N"/>
            <person name="Nishimura O"/>
            <person name="Nakagawa R"/>
            <person name="Tanegashima C"/>
            <person name="Kiyatake I"/>
            <person name="Matsumoto R"/>
            <person name="Murakumo K"/>
            <person name="Nishida K"/>
            <person name="Terakita A"/>
            <person name="Kuratani S"/>
            <person name="Sato K"/>
            <person name="Hyodo S Kuraku.S."/>
        </authorList>
    </citation>
    <scope>NUCLEOTIDE SEQUENCE [LARGE SCALE GENOMIC DNA]</scope>
</reference>
<sequence>MDEMSAAAAAAVSPVVASLPPSEGTPGVPLPPGFFQGPPGSQPPAHMQPPPHNPSMGPHTQPFMSPRYPSGPRSALRMSAQ</sequence>
<proteinExistence type="predicted"/>
<evidence type="ECO:0000313" key="5">
    <source>
        <dbReference type="Proteomes" id="UP000287033"/>
    </source>
</evidence>
<keyword evidence="2" id="KW-0539">Nucleus</keyword>
<feature type="compositionally biased region" description="Pro residues" evidence="3">
    <location>
        <begin position="40"/>
        <end position="53"/>
    </location>
</feature>
<evidence type="ECO:0000256" key="2">
    <source>
        <dbReference type="ARBA" id="ARBA00023242"/>
    </source>
</evidence>
<dbReference type="AlphaFoldDB" id="A0A401T1W7"/>
<dbReference type="PANTHER" id="PTHR12610:SF12">
    <property type="entry name" value="SEQUENCE-SPECIFIC SINGLE-STRANDED DNA-BINDING PROTEIN, ISOFORM D"/>
    <property type="match status" value="1"/>
</dbReference>
<accession>A0A401T1W7</accession>
<dbReference type="STRING" id="137246.A0A401T1W7"/>
<organism evidence="4 5">
    <name type="scientific">Chiloscyllium punctatum</name>
    <name type="common">Brownbanded bambooshark</name>
    <name type="synonym">Hemiscyllium punctatum</name>
    <dbReference type="NCBI Taxonomy" id="137246"/>
    <lineage>
        <taxon>Eukaryota</taxon>
        <taxon>Metazoa</taxon>
        <taxon>Chordata</taxon>
        <taxon>Craniata</taxon>
        <taxon>Vertebrata</taxon>
        <taxon>Chondrichthyes</taxon>
        <taxon>Elasmobranchii</taxon>
        <taxon>Galeomorphii</taxon>
        <taxon>Galeoidea</taxon>
        <taxon>Orectolobiformes</taxon>
        <taxon>Hemiscylliidae</taxon>
        <taxon>Chiloscyllium</taxon>
    </lineage>
</organism>
<dbReference type="Proteomes" id="UP000287033">
    <property type="component" value="Unassembled WGS sequence"/>
</dbReference>
<comment type="caution">
    <text evidence="4">The sequence shown here is derived from an EMBL/GenBank/DDBJ whole genome shotgun (WGS) entry which is preliminary data.</text>
</comment>
<name>A0A401T1W7_CHIPU</name>
<dbReference type="EMBL" id="BEZZ01000860">
    <property type="protein sequence ID" value="GCC36631.1"/>
    <property type="molecule type" value="Genomic_DNA"/>
</dbReference>
<protein>
    <submittedName>
        <fullName evidence="4">Uncharacterized protein</fullName>
    </submittedName>
</protein>
<dbReference type="GO" id="GO:0045944">
    <property type="term" value="P:positive regulation of transcription by RNA polymerase II"/>
    <property type="evidence" value="ECO:0007669"/>
    <property type="project" value="TreeGrafter"/>
</dbReference>
<gene>
    <name evidence="4" type="ORF">chiPu_0015126</name>
</gene>
<evidence type="ECO:0000313" key="4">
    <source>
        <dbReference type="EMBL" id="GCC36631.1"/>
    </source>
</evidence>